<name>A0A6J5KFZ2_9CAUD</name>
<dbReference type="Gene3D" id="3.20.20.80">
    <property type="entry name" value="Glycosidases"/>
    <property type="match status" value="1"/>
</dbReference>
<proteinExistence type="predicted"/>
<dbReference type="InterPro" id="IPR017853">
    <property type="entry name" value="GH"/>
</dbReference>
<protein>
    <submittedName>
        <fullName evidence="1">Uncharacterized protein</fullName>
    </submittedName>
</protein>
<organism evidence="1">
    <name type="scientific">uncultured Caudovirales phage</name>
    <dbReference type="NCBI Taxonomy" id="2100421"/>
    <lineage>
        <taxon>Viruses</taxon>
        <taxon>Duplodnaviria</taxon>
        <taxon>Heunggongvirae</taxon>
        <taxon>Uroviricota</taxon>
        <taxon>Caudoviricetes</taxon>
        <taxon>Peduoviridae</taxon>
        <taxon>Maltschvirus</taxon>
        <taxon>Maltschvirus maltsch</taxon>
    </lineage>
</organism>
<accession>A0A6J5KFZ2</accession>
<dbReference type="PANTHER" id="PTHR12631:SF10">
    <property type="entry name" value="BETA-XYLOSIDASE-LIKE PROTEIN-RELATED"/>
    <property type="match status" value="1"/>
</dbReference>
<dbReference type="SUPFAM" id="SSF51445">
    <property type="entry name" value="(Trans)glycosidases"/>
    <property type="match status" value="1"/>
</dbReference>
<dbReference type="GO" id="GO:0004553">
    <property type="term" value="F:hydrolase activity, hydrolyzing O-glycosyl compounds"/>
    <property type="evidence" value="ECO:0007669"/>
    <property type="project" value="TreeGrafter"/>
</dbReference>
<evidence type="ECO:0000313" key="1">
    <source>
        <dbReference type="EMBL" id="CAB4120868.1"/>
    </source>
</evidence>
<sequence length="462" mass="48475">MIAFPGNTFPAPSGAGPAQYVVYNGGGVSVPQNFLGSTFTAPQVIRGLTDGYTQYVGSVSTATSFITMLNYDPRPDIWDSVTISSTGSLPTPLQAGVTYYPVNAVKGIPTTVLPILQLSATPSGNPIILSTSGTGTISFNAFVTDLGLSPCISRGLDSGMPSWNIVNTSNGVYDWTKMDNYVNYHFTSRGRQSILTLNCTPSWAAVNQALDAYGNPGGGQVPTSLALPATYCAAVWTRYNAGASKPFVGVEMWNEPSFAAPGTTGQNFCGTVSQLSQITRLVNQSVKAIDSSALILSPGFTNGSAQVAPSSASTTTLYAYLNASDGAAGTAKQWIDGVCYHGYDTSPGNLVQLPAVNALLKSVLVGSGLSSSFPLYQTERGVNLGNPSAFFLQCAAIEAALGIKMSILYNNDSYGINPRFDSSLRAKMNIFYSSICGKTITYCAINQDGSVTTIANGVTQTW</sequence>
<dbReference type="PANTHER" id="PTHR12631">
    <property type="entry name" value="ALPHA-L-IDURONIDASE"/>
    <property type="match status" value="1"/>
</dbReference>
<dbReference type="EMBL" id="LR796138">
    <property type="protein sequence ID" value="CAB4120868.1"/>
    <property type="molecule type" value="Genomic_DNA"/>
</dbReference>
<gene>
    <name evidence="1" type="ORF">UFOVP2_38</name>
</gene>
<reference evidence="1" key="1">
    <citation type="submission" date="2020-04" db="EMBL/GenBank/DDBJ databases">
        <authorList>
            <person name="Chiriac C."/>
            <person name="Salcher M."/>
            <person name="Ghai R."/>
            <person name="Kavagutti S V."/>
        </authorList>
    </citation>
    <scope>NUCLEOTIDE SEQUENCE</scope>
</reference>
<dbReference type="InterPro" id="IPR051923">
    <property type="entry name" value="Glycosyl_Hydrolase_39"/>
</dbReference>